<evidence type="ECO:0000259" key="2">
    <source>
        <dbReference type="Pfam" id="PF00535"/>
    </source>
</evidence>
<organism evidence="3 4">
    <name type="scientific">Thermodesulforhabdus norvegica</name>
    <dbReference type="NCBI Taxonomy" id="39841"/>
    <lineage>
        <taxon>Bacteria</taxon>
        <taxon>Pseudomonadati</taxon>
        <taxon>Thermodesulfobacteriota</taxon>
        <taxon>Syntrophobacteria</taxon>
        <taxon>Syntrophobacterales</taxon>
        <taxon>Thermodesulforhabdaceae</taxon>
        <taxon>Thermodesulforhabdus</taxon>
    </lineage>
</organism>
<evidence type="ECO:0000256" key="1">
    <source>
        <dbReference type="SAM" id="Phobius"/>
    </source>
</evidence>
<accession>A0A1I4SSL7</accession>
<dbReference type="OrthoDB" id="9811884at2"/>
<reference evidence="3 4" key="1">
    <citation type="submission" date="2016-10" db="EMBL/GenBank/DDBJ databases">
        <authorList>
            <person name="de Groot N.N."/>
        </authorList>
    </citation>
    <scope>NUCLEOTIDE SEQUENCE [LARGE SCALE GENOMIC DNA]</scope>
    <source>
        <strain evidence="3 4">DSM 9990</strain>
    </source>
</reference>
<name>A0A1I4SSL7_9BACT</name>
<dbReference type="PANTHER" id="PTHR48090">
    <property type="entry name" value="UNDECAPRENYL-PHOSPHATE 4-DEOXY-4-FORMAMIDO-L-ARABINOSE TRANSFERASE-RELATED"/>
    <property type="match status" value="1"/>
</dbReference>
<dbReference type="STRING" id="39841.SAMN05660836_01142"/>
<dbReference type="InterPro" id="IPR001173">
    <property type="entry name" value="Glyco_trans_2-like"/>
</dbReference>
<dbReference type="AlphaFoldDB" id="A0A1I4SSL7"/>
<dbReference type="PANTHER" id="PTHR48090:SF7">
    <property type="entry name" value="RFBJ PROTEIN"/>
    <property type="match status" value="1"/>
</dbReference>
<keyword evidence="4" id="KW-1185">Reference proteome</keyword>
<evidence type="ECO:0000313" key="3">
    <source>
        <dbReference type="EMBL" id="SFM67454.1"/>
    </source>
</evidence>
<keyword evidence="1" id="KW-1133">Transmembrane helix</keyword>
<gene>
    <name evidence="3" type="ORF">SAMN05660836_01142</name>
</gene>
<evidence type="ECO:0000313" key="4">
    <source>
        <dbReference type="Proteomes" id="UP000199611"/>
    </source>
</evidence>
<protein>
    <recommendedName>
        <fullName evidence="2">Glycosyltransferase 2-like domain-containing protein</fullName>
    </recommendedName>
</protein>
<feature type="transmembrane region" description="Helical" evidence="1">
    <location>
        <begin position="202"/>
        <end position="221"/>
    </location>
</feature>
<dbReference type="SUPFAM" id="SSF53448">
    <property type="entry name" value="Nucleotide-diphospho-sugar transferases"/>
    <property type="match status" value="1"/>
</dbReference>
<feature type="domain" description="Glycosyltransferase 2-like" evidence="2">
    <location>
        <begin position="9"/>
        <end position="127"/>
    </location>
</feature>
<dbReference type="CDD" id="cd04179">
    <property type="entry name" value="DPM_DPG-synthase_like"/>
    <property type="match status" value="1"/>
</dbReference>
<keyword evidence="1" id="KW-0812">Transmembrane</keyword>
<dbReference type="RefSeq" id="WP_093394136.1">
    <property type="nucleotide sequence ID" value="NZ_FOUU01000002.1"/>
</dbReference>
<dbReference type="Proteomes" id="UP000199611">
    <property type="component" value="Unassembled WGS sequence"/>
</dbReference>
<keyword evidence="1" id="KW-0472">Membrane</keyword>
<sequence length="229" mass="25247">MKKSAEVLVVIPARNEAQTIGTVVSEIRARHGFNVLVVDDGSTDGTAEVAKSAGARVISLVYPLGTWGAIQTGFRFARLHDFKVVITMDADGQHLPDYLEALLGPINLGEADVCIGTCPERLSLLRKMALSIFRSLAGVTFQDITSGMRAYGKKAVSILTGEEANLFDYQDLGVLLFLTSRGCRITEVPVCMSHRPSGKSRIFYSWFAVMRYVTYSFLLSLGKSKRWRF</sequence>
<proteinExistence type="predicted"/>
<dbReference type="EMBL" id="FOUU01000002">
    <property type="protein sequence ID" value="SFM67454.1"/>
    <property type="molecule type" value="Genomic_DNA"/>
</dbReference>
<dbReference type="Pfam" id="PF00535">
    <property type="entry name" value="Glycos_transf_2"/>
    <property type="match status" value="1"/>
</dbReference>
<dbReference type="InterPro" id="IPR050256">
    <property type="entry name" value="Glycosyltransferase_2"/>
</dbReference>
<dbReference type="Gene3D" id="3.90.550.10">
    <property type="entry name" value="Spore Coat Polysaccharide Biosynthesis Protein SpsA, Chain A"/>
    <property type="match status" value="1"/>
</dbReference>
<dbReference type="InterPro" id="IPR029044">
    <property type="entry name" value="Nucleotide-diphossugar_trans"/>
</dbReference>